<evidence type="ECO:0000256" key="2">
    <source>
        <dbReference type="ARBA" id="ARBA00008163"/>
    </source>
</evidence>
<dbReference type="Gene3D" id="2.40.160.60">
    <property type="entry name" value="Outer membrane protein transport protein (OMPP1/FadL/TodX)"/>
    <property type="match status" value="1"/>
</dbReference>
<comment type="similarity">
    <text evidence="2">Belongs to the OmpP1/FadL family.</text>
</comment>
<keyword evidence="7" id="KW-0998">Cell outer membrane</keyword>
<comment type="caution">
    <text evidence="9">The sequence shown here is derived from an EMBL/GenBank/DDBJ whole genome shotgun (WGS) entry which is preliminary data.</text>
</comment>
<keyword evidence="3" id="KW-1134">Transmembrane beta strand</keyword>
<evidence type="ECO:0000313" key="10">
    <source>
        <dbReference type="Proteomes" id="UP000239872"/>
    </source>
</evidence>
<evidence type="ECO:0000256" key="5">
    <source>
        <dbReference type="ARBA" id="ARBA00022729"/>
    </source>
</evidence>
<keyword evidence="5 8" id="KW-0732">Signal</keyword>
<organism evidence="9 10">
    <name type="scientific">Flavipsychrobacter stenotrophus</name>
    <dbReference type="NCBI Taxonomy" id="2077091"/>
    <lineage>
        <taxon>Bacteria</taxon>
        <taxon>Pseudomonadati</taxon>
        <taxon>Bacteroidota</taxon>
        <taxon>Chitinophagia</taxon>
        <taxon>Chitinophagales</taxon>
        <taxon>Chitinophagaceae</taxon>
        <taxon>Flavipsychrobacter</taxon>
    </lineage>
</organism>
<proteinExistence type="inferred from homology"/>
<dbReference type="AlphaFoldDB" id="A0A2S7SVS1"/>
<comment type="subcellular location">
    <subcellularLocation>
        <location evidence="1">Cell outer membrane</location>
        <topology evidence="1">Multi-pass membrane protein</topology>
    </subcellularLocation>
</comment>
<evidence type="ECO:0000256" key="1">
    <source>
        <dbReference type="ARBA" id="ARBA00004571"/>
    </source>
</evidence>
<evidence type="ECO:0000313" key="9">
    <source>
        <dbReference type="EMBL" id="PQJ10824.1"/>
    </source>
</evidence>
<dbReference type="GO" id="GO:0015483">
    <property type="term" value="F:long-chain fatty acid transporting porin activity"/>
    <property type="evidence" value="ECO:0007669"/>
    <property type="project" value="TreeGrafter"/>
</dbReference>
<feature type="signal peptide" evidence="8">
    <location>
        <begin position="1"/>
        <end position="20"/>
    </location>
</feature>
<dbReference type="PANTHER" id="PTHR35093:SF8">
    <property type="entry name" value="OUTER MEMBRANE PROTEIN NMB0088-RELATED"/>
    <property type="match status" value="1"/>
</dbReference>
<keyword evidence="6" id="KW-0472">Membrane</keyword>
<dbReference type="SUPFAM" id="SSF56935">
    <property type="entry name" value="Porins"/>
    <property type="match status" value="1"/>
</dbReference>
<evidence type="ECO:0000256" key="4">
    <source>
        <dbReference type="ARBA" id="ARBA00022692"/>
    </source>
</evidence>
<evidence type="ECO:0000256" key="6">
    <source>
        <dbReference type="ARBA" id="ARBA00023136"/>
    </source>
</evidence>
<evidence type="ECO:0000256" key="8">
    <source>
        <dbReference type="SAM" id="SignalP"/>
    </source>
</evidence>
<dbReference type="Proteomes" id="UP000239872">
    <property type="component" value="Unassembled WGS sequence"/>
</dbReference>
<keyword evidence="4" id="KW-0812">Transmembrane</keyword>
<evidence type="ECO:0000256" key="3">
    <source>
        <dbReference type="ARBA" id="ARBA00022452"/>
    </source>
</evidence>
<dbReference type="GO" id="GO:0009279">
    <property type="term" value="C:cell outer membrane"/>
    <property type="evidence" value="ECO:0007669"/>
    <property type="project" value="UniProtKB-SubCell"/>
</dbReference>
<dbReference type="InterPro" id="IPR005017">
    <property type="entry name" value="OMPP1/FadL/TodX"/>
</dbReference>
<evidence type="ECO:0000256" key="7">
    <source>
        <dbReference type="ARBA" id="ARBA00023237"/>
    </source>
</evidence>
<dbReference type="RefSeq" id="WP_105039551.1">
    <property type="nucleotide sequence ID" value="NZ_PPSL01000003.1"/>
</dbReference>
<protein>
    <submittedName>
        <fullName evidence="9">Long-chain fatty acid transporter</fullName>
    </submittedName>
</protein>
<reference evidence="9 10" key="1">
    <citation type="submission" date="2018-01" db="EMBL/GenBank/DDBJ databases">
        <title>A novel member of the phylum Bacteroidetes isolated from glacier ice.</title>
        <authorList>
            <person name="Liu Q."/>
            <person name="Xin Y.-H."/>
        </authorList>
    </citation>
    <scope>NUCLEOTIDE SEQUENCE [LARGE SCALE GENOMIC DNA]</scope>
    <source>
        <strain evidence="9 10">RB1R16</strain>
    </source>
</reference>
<dbReference type="EMBL" id="PPSL01000003">
    <property type="protein sequence ID" value="PQJ10824.1"/>
    <property type="molecule type" value="Genomic_DNA"/>
</dbReference>
<accession>A0A2S7SVS1</accession>
<name>A0A2S7SVS1_9BACT</name>
<sequence length="409" mass="44741">MKKHLLAASMVLASFSSIGAGYQLNLQGIRQLAMGGTGTAMPWDASTIFYNPGGLSRLKGIQVYGSILGIMPSTAYGNYYLGSTKSVKQTFTPFNLYVGGPIREGSRVGLGLGIYTPFGSGLKWDDNWTGRYIVQSIELKSFFFQPTISYRFSNFLSGGIGLIYATGTFDFKQALPVQNSYEEAGTLTLHGNANGVGFNAGLQMKFSDRFQVGLTYRSQVTMNIGGGSANFNVPSSLRSNFPNTRFETFLPLPQVASIGFAIKPLNNERLTLQLDFNYTGWNSYDSLRINFAEHTTSLQDNHAPRHYRNTLTTRLGANYKISKVVSVMAGGAYDPTPVVNGYVTPDLPDADHIVVTMGAAIKPIKRFTILAACEFVTTPKRNSTYDFAGFSGTFWTQAITPGIGIYYNF</sequence>
<dbReference type="OrthoDB" id="9922at2"/>
<dbReference type="PANTHER" id="PTHR35093">
    <property type="entry name" value="OUTER MEMBRANE PROTEIN NMB0088-RELATED"/>
    <property type="match status" value="1"/>
</dbReference>
<dbReference type="Pfam" id="PF03349">
    <property type="entry name" value="Toluene_X"/>
    <property type="match status" value="1"/>
</dbReference>
<keyword evidence="10" id="KW-1185">Reference proteome</keyword>
<gene>
    <name evidence="9" type="ORF">CJD36_012705</name>
</gene>
<feature type="chain" id="PRO_5015629344" evidence="8">
    <location>
        <begin position="21"/>
        <end position="409"/>
    </location>
</feature>